<dbReference type="InterPro" id="IPR050482">
    <property type="entry name" value="Sensor_HK_TwoCompSys"/>
</dbReference>
<dbReference type="EC" id="2.7.13.3" evidence="2"/>
<dbReference type="InterPro" id="IPR011712">
    <property type="entry name" value="Sig_transdc_His_kin_sub3_dim/P"/>
</dbReference>
<feature type="transmembrane region" description="Helical" evidence="9">
    <location>
        <begin position="167"/>
        <end position="184"/>
    </location>
</feature>
<evidence type="ECO:0000256" key="1">
    <source>
        <dbReference type="ARBA" id="ARBA00000085"/>
    </source>
</evidence>
<proteinExistence type="predicted"/>
<evidence type="ECO:0000256" key="2">
    <source>
        <dbReference type="ARBA" id="ARBA00012438"/>
    </source>
</evidence>
<keyword evidence="4" id="KW-0808">Transferase</keyword>
<keyword evidence="12" id="KW-1185">Reference proteome</keyword>
<evidence type="ECO:0000259" key="10">
    <source>
        <dbReference type="Pfam" id="PF07730"/>
    </source>
</evidence>
<dbReference type="GO" id="GO:0016020">
    <property type="term" value="C:membrane"/>
    <property type="evidence" value="ECO:0007669"/>
    <property type="project" value="InterPro"/>
</dbReference>
<evidence type="ECO:0000256" key="8">
    <source>
        <dbReference type="ARBA" id="ARBA00023012"/>
    </source>
</evidence>
<accession>A0A2V5K388</accession>
<evidence type="ECO:0000256" key="9">
    <source>
        <dbReference type="SAM" id="Phobius"/>
    </source>
</evidence>
<evidence type="ECO:0000256" key="3">
    <source>
        <dbReference type="ARBA" id="ARBA00022553"/>
    </source>
</evidence>
<keyword evidence="9" id="KW-0812">Transmembrane</keyword>
<keyword evidence="6 11" id="KW-0418">Kinase</keyword>
<dbReference type="AlphaFoldDB" id="A0A2V5K388"/>
<dbReference type="SUPFAM" id="SSF55874">
    <property type="entry name" value="ATPase domain of HSP90 chaperone/DNA topoisomerase II/histidine kinase"/>
    <property type="match status" value="1"/>
</dbReference>
<evidence type="ECO:0000313" key="12">
    <source>
        <dbReference type="Proteomes" id="UP000247476"/>
    </source>
</evidence>
<evidence type="ECO:0000313" key="11">
    <source>
        <dbReference type="EMBL" id="PYI52033.1"/>
    </source>
</evidence>
<comment type="catalytic activity">
    <reaction evidence="1">
        <text>ATP + protein L-histidine = ADP + protein N-phospho-L-histidine.</text>
        <dbReference type="EC" id="2.7.13.3"/>
    </reaction>
</comment>
<feature type="transmembrane region" description="Helical" evidence="9">
    <location>
        <begin position="222"/>
        <end position="241"/>
    </location>
</feature>
<dbReference type="Pfam" id="PF07730">
    <property type="entry name" value="HisKA_3"/>
    <property type="match status" value="1"/>
</dbReference>
<keyword evidence="3" id="KW-0597">Phosphoprotein</keyword>
<dbReference type="GO" id="GO:0000155">
    <property type="term" value="F:phosphorelay sensor kinase activity"/>
    <property type="evidence" value="ECO:0007669"/>
    <property type="project" value="InterPro"/>
</dbReference>
<dbReference type="PANTHER" id="PTHR24421:SF10">
    <property type="entry name" value="NITRATE_NITRITE SENSOR PROTEIN NARQ"/>
    <property type="match status" value="1"/>
</dbReference>
<feature type="domain" description="Signal transduction histidine kinase subgroup 3 dimerisation and phosphoacceptor" evidence="10">
    <location>
        <begin position="309"/>
        <end position="371"/>
    </location>
</feature>
<protein>
    <recommendedName>
        <fullName evidence="2">histidine kinase</fullName>
        <ecNumber evidence="2">2.7.13.3</ecNumber>
    </recommendedName>
</protein>
<evidence type="ECO:0000256" key="6">
    <source>
        <dbReference type="ARBA" id="ARBA00022777"/>
    </source>
</evidence>
<evidence type="ECO:0000256" key="7">
    <source>
        <dbReference type="ARBA" id="ARBA00022840"/>
    </source>
</evidence>
<dbReference type="EMBL" id="QJVJ01000010">
    <property type="protein sequence ID" value="PYI52033.1"/>
    <property type="molecule type" value="Genomic_DNA"/>
</dbReference>
<dbReference type="GO" id="GO:0005524">
    <property type="term" value="F:ATP binding"/>
    <property type="evidence" value="ECO:0007669"/>
    <property type="project" value="UniProtKB-KW"/>
</dbReference>
<sequence length="510" mass="55992">MAACCGRNAAWIRRRRMAGQGGFASAKRTDQQKAEDASGYFILCRIIRTQGSDCFADPFAVESGRTRCFPSGVLHRIRAASRKGSRQTGCRKSKGGPLNFVYPKLRRVSRGMGPLPVRVLAACATFAIFLHYILRSNFRTPGPWYIALVLLLSYLGFIWLRRREWSISAYIVLSLIAVAGVLALENLAPAIGNDIGLGGGSLTSGLLWPLIWMLASTPQRQLKSGSIVFAAVSAAIVYLHLETQLPFSPLFGPTGLYLGVRGITSLKESHRISRQHLAELNIAHDQLKSAHQELQEATLESMKYAALSERARLARDIHDGIGHQLTSLIIQLQAVELMLPDDPRQAERQIPLMLDSARKAMSEIRIAVRDWTESENGIGLIALRGLVSQGAARSGIHFRMEFDEDQFADMPMSIGITLFRVLQEALTNVMKHSGATSALIRLEMMNGFCEMTISDNGRYTGDADVLSGFGIRTMKVRCEAAGGSLNFNAIQPHGLCLRVNLPLGQRGEAS</sequence>
<dbReference type="Proteomes" id="UP000247476">
    <property type="component" value="Unassembled WGS sequence"/>
</dbReference>
<feature type="transmembrane region" description="Helical" evidence="9">
    <location>
        <begin position="196"/>
        <end position="215"/>
    </location>
</feature>
<dbReference type="PANTHER" id="PTHR24421">
    <property type="entry name" value="NITRATE/NITRITE SENSOR PROTEIN NARX-RELATED"/>
    <property type="match status" value="1"/>
</dbReference>
<keyword evidence="7" id="KW-0067">ATP-binding</keyword>
<reference evidence="11 12" key="1">
    <citation type="submission" date="2018-05" db="EMBL/GenBank/DDBJ databases">
        <title>Paenibacillus flagellatus sp. nov., isolated from selenium mineral soil.</title>
        <authorList>
            <person name="Dai X."/>
        </authorList>
    </citation>
    <scope>NUCLEOTIDE SEQUENCE [LARGE SCALE GENOMIC DNA]</scope>
    <source>
        <strain evidence="11 12">DXL2</strain>
    </source>
</reference>
<evidence type="ECO:0000256" key="4">
    <source>
        <dbReference type="ARBA" id="ARBA00022679"/>
    </source>
</evidence>
<gene>
    <name evidence="11" type="ORF">DLM86_21335</name>
</gene>
<feature type="transmembrane region" description="Helical" evidence="9">
    <location>
        <begin position="115"/>
        <end position="132"/>
    </location>
</feature>
<keyword evidence="8" id="KW-0902">Two-component regulatory system</keyword>
<feature type="transmembrane region" description="Helical" evidence="9">
    <location>
        <begin position="144"/>
        <end position="160"/>
    </location>
</feature>
<keyword evidence="9" id="KW-1133">Transmembrane helix</keyword>
<dbReference type="InterPro" id="IPR036890">
    <property type="entry name" value="HATPase_C_sf"/>
</dbReference>
<evidence type="ECO:0000256" key="5">
    <source>
        <dbReference type="ARBA" id="ARBA00022741"/>
    </source>
</evidence>
<organism evidence="11 12">
    <name type="scientific">Paenibacillus flagellatus</name>
    <dbReference type="NCBI Taxonomy" id="2211139"/>
    <lineage>
        <taxon>Bacteria</taxon>
        <taxon>Bacillati</taxon>
        <taxon>Bacillota</taxon>
        <taxon>Bacilli</taxon>
        <taxon>Bacillales</taxon>
        <taxon>Paenibacillaceae</taxon>
        <taxon>Paenibacillus</taxon>
    </lineage>
</organism>
<comment type="caution">
    <text evidence="11">The sequence shown here is derived from an EMBL/GenBank/DDBJ whole genome shotgun (WGS) entry which is preliminary data.</text>
</comment>
<keyword evidence="5" id="KW-0547">Nucleotide-binding</keyword>
<keyword evidence="9" id="KW-0472">Membrane</keyword>
<dbReference type="Gene3D" id="1.20.5.1930">
    <property type="match status" value="1"/>
</dbReference>
<name>A0A2V5K388_9BACL</name>
<dbReference type="Gene3D" id="3.30.565.10">
    <property type="entry name" value="Histidine kinase-like ATPase, C-terminal domain"/>
    <property type="match status" value="1"/>
</dbReference>
<dbReference type="CDD" id="cd16917">
    <property type="entry name" value="HATPase_UhpB-NarQ-NarX-like"/>
    <property type="match status" value="1"/>
</dbReference>
<dbReference type="GO" id="GO:0046983">
    <property type="term" value="F:protein dimerization activity"/>
    <property type="evidence" value="ECO:0007669"/>
    <property type="project" value="InterPro"/>
</dbReference>